<feature type="region of interest" description="Disordered" evidence="1">
    <location>
        <begin position="342"/>
        <end position="385"/>
    </location>
</feature>
<dbReference type="EMBL" id="JARJLG010000157">
    <property type="protein sequence ID" value="KAJ7735103.1"/>
    <property type="molecule type" value="Genomic_DNA"/>
</dbReference>
<proteinExistence type="predicted"/>
<feature type="region of interest" description="Disordered" evidence="1">
    <location>
        <begin position="278"/>
        <end position="326"/>
    </location>
</feature>
<comment type="caution">
    <text evidence="2">The sequence shown here is derived from an EMBL/GenBank/DDBJ whole genome shotgun (WGS) entry which is preliminary data.</text>
</comment>
<sequence length="401" mass="43637">MFPEDAHVSWMKNSRLVEMSNQRHGEVKSEQAVALLAPGLVDTDGDVVRDEGRDRASMCEEVRRGNVSAPISLQHDYADTSLSVLGRKRQLDGSRRPCRGRPSQLKLISMTSSLPATRTGPSYWAGGADPCGSGIYAEPRGVSNSRFYGFIAGTKRDERDDAERIRRATHILSGTNNIPIGNRQASASIDSWKARTAIAEGAGLVLPCVLSLRKRELSIPGPVVTAFASNPPSRRAGYTTTRRSGTLGALKTALRQRKVALASPIGIVAERTLQPVSPRIPPTSLINLSLRYPPDEPRHDLAEGERRGSFRKDPPSDNPLFDRNSALPLDAPLRHAAENAMVSEHAQQPSGPPRTASLQQCLGESGGEVNMDPPPSLRDSTKQDREDMDSFTFDFALDFAV</sequence>
<dbReference type="AlphaFoldDB" id="A0AAD7I4S6"/>
<keyword evidence="3" id="KW-1185">Reference proteome</keyword>
<reference evidence="2" key="1">
    <citation type="submission" date="2023-03" db="EMBL/GenBank/DDBJ databases">
        <title>Massive genome expansion in bonnet fungi (Mycena s.s.) driven by repeated elements and novel gene families across ecological guilds.</title>
        <authorList>
            <consortium name="Lawrence Berkeley National Laboratory"/>
            <person name="Harder C.B."/>
            <person name="Miyauchi S."/>
            <person name="Viragh M."/>
            <person name="Kuo A."/>
            <person name="Thoen E."/>
            <person name="Andreopoulos B."/>
            <person name="Lu D."/>
            <person name="Skrede I."/>
            <person name="Drula E."/>
            <person name="Henrissat B."/>
            <person name="Morin E."/>
            <person name="Kohler A."/>
            <person name="Barry K."/>
            <person name="LaButti K."/>
            <person name="Morin E."/>
            <person name="Salamov A."/>
            <person name="Lipzen A."/>
            <person name="Mereny Z."/>
            <person name="Hegedus B."/>
            <person name="Baldrian P."/>
            <person name="Stursova M."/>
            <person name="Weitz H."/>
            <person name="Taylor A."/>
            <person name="Grigoriev I.V."/>
            <person name="Nagy L.G."/>
            <person name="Martin F."/>
            <person name="Kauserud H."/>
        </authorList>
    </citation>
    <scope>NUCLEOTIDE SEQUENCE</scope>
    <source>
        <strain evidence="2">CBHHK188m</strain>
    </source>
</reference>
<feature type="compositionally biased region" description="Basic and acidic residues" evidence="1">
    <location>
        <begin position="293"/>
        <end position="315"/>
    </location>
</feature>
<evidence type="ECO:0000313" key="2">
    <source>
        <dbReference type="EMBL" id="KAJ7735103.1"/>
    </source>
</evidence>
<evidence type="ECO:0000313" key="3">
    <source>
        <dbReference type="Proteomes" id="UP001215280"/>
    </source>
</evidence>
<gene>
    <name evidence="2" type="ORF">DFH07DRAFT_967336</name>
</gene>
<protein>
    <submittedName>
        <fullName evidence="2">Uncharacterized protein</fullName>
    </submittedName>
</protein>
<evidence type="ECO:0000256" key="1">
    <source>
        <dbReference type="SAM" id="MobiDB-lite"/>
    </source>
</evidence>
<accession>A0AAD7I4S6</accession>
<dbReference type="Proteomes" id="UP001215280">
    <property type="component" value="Unassembled WGS sequence"/>
</dbReference>
<name>A0AAD7I4S6_9AGAR</name>
<organism evidence="2 3">
    <name type="scientific">Mycena maculata</name>
    <dbReference type="NCBI Taxonomy" id="230809"/>
    <lineage>
        <taxon>Eukaryota</taxon>
        <taxon>Fungi</taxon>
        <taxon>Dikarya</taxon>
        <taxon>Basidiomycota</taxon>
        <taxon>Agaricomycotina</taxon>
        <taxon>Agaricomycetes</taxon>
        <taxon>Agaricomycetidae</taxon>
        <taxon>Agaricales</taxon>
        <taxon>Marasmiineae</taxon>
        <taxon>Mycenaceae</taxon>
        <taxon>Mycena</taxon>
    </lineage>
</organism>